<protein>
    <recommendedName>
        <fullName evidence="1">3-keto-alpha-glucoside-1,2-lyase/3-keto-2-hydroxy-glucal hydratase domain-containing protein</fullName>
    </recommendedName>
</protein>
<name>A0A2G1VMX3_9FLAO</name>
<dbReference type="EMBL" id="NQXA01000019">
    <property type="protein sequence ID" value="PHQ28126.1"/>
    <property type="molecule type" value="Genomic_DNA"/>
</dbReference>
<dbReference type="GO" id="GO:0016787">
    <property type="term" value="F:hydrolase activity"/>
    <property type="evidence" value="ECO:0007669"/>
    <property type="project" value="InterPro"/>
</dbReference>
<dbReference type="OrthoDB" id="9787527at2"/>
<dbReference type="InterPro" id="IPR010496">
    <property type="entry name" value="AL/BT2_dom"/>
</dbReference>
<comment type="caution">
    <text evidence="2">The sequence shown here is derived from an EMBL/GenBank/DDBJ whole genome shotgun (WGS) entry which is preliminary data.</text>
</comment>
<proteinExistence type="predicted"/>
<dbReference type="Proteomes" id="UP000229433">
    <property type="component" value="Unassembled WGS sequence"/>
</dbReference>
<dbReference type="Gene3D" id="2.60.120.560">
    <property type="entry name" value="Exo-inulinase, domain 1"/>
    <property type="match status" value="1"/>
</dbReference>
<gene>
    <name evidence="2" type="ORF">CJ305_16480</name>
</gene>
<sequence>MNFRHFLALIIAATVLFSCEQKQDEWQVLFNGTDLEGWTPKFYHHETGENYANTFRVKDSAIVVDYSDYDTFDERYGHLFYKRPFESFHLKFKYRFTDEWMEDAPSYTFRNSGVMFHSQAPKTILKEQDWPLSVEYQMLAEAEPGKPRPTGNMCSPGTDVYYQGQKSNDHCINSTSDTYTWDTWVEADLIVYSDSLIIHKVNGKEVLRYSQTQIGGEVANGFDPALKIDGKALKSGYIGLQAEGQGVMFKDLKLREL</sequence>
<accession>A0A2G1VMX3</accession>
<dbReference type="RefSeq" id="WP_099647406.1">
    <property type="nucleotide sequence ID" value="NZ_KZ319300.1"/>
</dbReference>
<reference evidence="2 3" key="1">
    <citation type="submission" date="2017-08" db="EMBL/GenBank/DDBJ databases">
        <title>The whole genome shortgun sequences of strain Leeuwenhoekiella nanhaiensis G18 from the South China Sea.</title>
        <authorList>
            <person name="Liu Q."/>
        </authorList>
    </citation>
    <scope>NUCLEOTIDE SEQUENCE [LARGE SCALE GENOMIC DNA]</scope>
    <source>
        <strain evidence="2 3">G18</strain>
    </source>
</reference>
<organism evidence="2 3">
    <name type="scientific">Leeuwenhoekiella nanhaiensis</name>
    <dbReference type="NCBI Taxonomy" id="1655491"/>
    <lineage>
        <taxon>Bacteria</taxon>
        <taxon>Pseudomonadati</taxon>
        <taxon>Bacteroidota</taxon>
        <taxon>Flavobacteriia</taxon>
        <taxon>Flavobacteriales</taxon>
        <taxon>Flavobacteriaceae</taxon>
        <taxon>Leeuwenhoekiella</taxon>
    </lineage>
</organism>
<feature type="domain" description="3-keto-alpha-glucoside-1,2-lyase/3-keto-2-hydroxy-glucal hydratase" evidence="1">
    <location>
        <begin position="25"/>
        <end position="255"/>
    </location>
</feature>
<dbReference type="Pfam" id="PF06439">
    <property type="entry name" value="3keto-disac_hyd"/>
    <property type="match status" value="1"/>
</dbReference>
<evidence type="ECO:0000259" key="1">
    <source>
        <dbReference type="Pfam" id="PF06439"/>
    </source>
</evidence>
<dbReference type="PROSITE" id="PS51257">
    <property type="entry name" value="PROKAR_LIPOPROTEIN"/>
    <property type="match status" value="1"/>
</dbReference>
<dbReference type="AlphaFoldDB" id="A0A2G1VMX3"/>
<evidence type="ECO:0000313" key="3">
    <source>
        <dbReference type="Proteomes" id="UP000229433"/>
    </source>
</evidence>
<keyword evidence="3" id="KW-1185">Reference proteome</keyword>
<evidence type="ECO:0000313" key="2">
    <source>
        <dbReference type="EMBL" id="PHQ28126.1"/>
    </source>
</evidence>